<keyword evidence="5 6" id="KW-0472">Membrane</keyword>
<sequence>MFLGQYFQIARGYSPTAAGLLTLPMIIGSMLAATVSGALITRFGRWKGFLVAGGVLMTVGFFLLSTIDAHTDMVIIGVFLFILGLGMGMTMQNLVMAAQNNVAPDDLGAATSTVTFFRSLGGAAGVSVLGAVLASHVTDLISKGLSAAGVDPAQSGGSGAGLSNLKDLPGPIAEIVRSAYGDGIARIFFIAGVMAAISLVAILFIHEVALKTQSFDEQRFAAASAAEAEPADESVPDTSEVVVGAAEAIAGVPDVTGGIDTSESGDHRK</sequence>
<evidence type="ECO:0000313" key="9">
    <source>
        <dbReference type="Proteomes" id="UP000621454"/>
    </source>
</evidence>
<dbReference type="GO" id="GO:0022857">
    <property type="term" value="F:transmembrane transporter activity"/>
    <property type="evidence" value="ECO:0007669"/>
    <property type="project" value="InterPro"/>
</dbReference>
<comment type="caution">
    <text evidence="8">The sequence shown here is derived from an EMBL/GenBank/DDBJ whole genome shotgun (WGS) entry which is preliminary data.</text>
</comment>
<evidence type="ECO:0000256" key="6">
    <source>
        <dbReference type="SAM" id="Phobius"/>
    </source>
</evidence>
<comment type="subcellular location">
    <subcellularLocation>
        <location evidence="1">Cell membrane</location>
        <topology evidence="1">Multi-pass membrane protein</topology>
    </subcellularLocation>
</comment>
<keyword evidence="2" id="KW-0813">Transport</keyword>
<dbReference type="SUPFAM" id="SSF103473">
    <property type="entry name" value="MFS general substrate transporter"/>
    <property type="match status" value="1"/>
</dbReference>
<accession>A0A916WW83</accession>
<evidence type="ECO:0000259" key="7">
    <source>
        <dbReference type="PROSITE" id="PS50850"/>
    </source>
</evidence>
<dbReference type="InterPro" id="IPR011701">
    <property type="entry name" value="MFS"/>
</dbReference>
<proteinExistence type="predicted"/>
<dbReference type="PANTHER" id="PTHR23501:SF197">
    <property type="entry name" value="COMD"/>
    <property type="match status" value="1"/>
</dbReference>
<organism evidence="8 9">
    <name type="scientific">Gordonia jinhuaensis</name>
    <dbReference type="NCBI Taxonomy" id="1517702"/>
    <lineage>
        <taxon>Bacteria</taxon>
        <taxon>Bacillati</taxon>
        <taxon>Actinomycetota</taxon>
        <taxon>Actinomycetes</taxon>
        <taxon>Mycobacteriales</taxon>
        <taxon>Gordoniaceae</taxon>
        <taxon>Gordonia</taxon>
    </lineage>
</organism>
<feature type="transmembrane region" description="Helical" evidence="6">
    <location>
        <begin position="48"/>
        <end position="67"/>
    </location>
</feature>
<keyword evidence="4 6" id="KW-1133">Transmembrane helix</keyword>
<dbReference type="Gene3D" id="1.20.1250.20">
    <property type="entry name" value="MFS general substrate transporter like domains"/>
    <property type="match status" value="1"/>
</dbReference>
<reference evidence="8" key="1">
    <citation type="journal article" date="2014" name="Int. J. Syst. Evol. Microbiol.">
        <title>Complete genome sequence of Corynebacterium casei LMG S-19264T (=DSM 44701T), isolated from a smear-ripened cheese.</title>
        <authorList>
            <consortium name="US DOE Joint Genome Institute (JGI-PGF)"/>
            <person name="Walter F."/>
            <person name="Albersmeier A."/>
            <person name="Kalinowski J."/>
            <person name="Ruckert C."/>
        </authorList>
    </citation>
    <scope>NUCLEOTIDE SEQUENCE</scope>
    <source>
        <strain evidence="8">CGMCC 1.12827</strain>
    </source>
</reference>
<dbReference type="GO" id="GO:0005886">
    <property type="term" value="C:plasma membrane"/>
    <property type="evidence" value="ECO:0007669"/>
    <property type="project" value="UniProtKB-SubCell"/>
</dbReference>
<dbReference type="InterPro" id="IPR036259">
    <property type="entry name" value="MFS_trans_sf"/>
</dbReference>
<dbReference type="Pfam" id="PF07690">
    <property type="entry name" value="MFS_1"/>
    <property type="match status" value="1"/>
</dbReference>
<feature type="transmembrane region" description="Helical" evidence="6">
    <location>
        <begin position="73"/>
        <end position="95"/>
    </location>
</feature>
<evidence type="ECO:0000256" key="4">
    <source>
        <dbReference type="ARBA" id="ARBA00022989"/>
    </source>
</evidence>
<dbReference type="AlphaFoldDB" id="A0A916WW83"/>
<evidence type="ECO:0000256" key="5">
    <source>
        <dbReference type="ARBA" id="ARBA00023136"/>
    </source>
</evidence>
<feature type="transmembrane region" description="Helical" evidence="6">
    <location>
        <begin position="184"/>
        <end position="205"/>
    </location>
</feature>
<gene>
    <name evidence="8" type="ORF">GCM10011489_23650</name>
</gene>
<dbReference type="EMBL" id="BMGC01000016">
    <property type="protein sequence ID" value="GGB34873.1"/>
    <property type="molecule type" value="Genomic_DNA"/>
</dbReference>
<dbReference type="PROSITE" id="PS50850">
    <property type="entry name" value="MFS"/>
    <property type="match status" value="1"/>
</dbReference>
<name>A0A916WW83_9ACTN</name>
<protein>
    <recommendedName>
        <fullName evidence="7">Major facilitator superfamily (MFS) profile domain-containing protein</fullName>
    </recommendedName>
</protein>
<dbReference type="PANTHER" id="PTHR23501">
    <property type="entry name" value="MAJOR FACILITATOR SUPERFAMILY"/>
    <property type="match status" value="1"/>
</dbReference>
<evidence type="ECO:0000256" key="1">
    <source>
        <dbReference type="ARBA" id="ARBA00004651"/>
    </source>
</evidence>
<evidence type="ECO:0000256" key="2">
    <source>
        <dbReference type="ARBA" id="ARBA00022448"/>
    </source>
</evidence>
<feature type="domain" description="Major facilitator superfamily (MFS) profile" evidence="7">
    <location>
        <begin position="1"/>
        <end position="210"/>
    </location>
</feature>
<keyword evidence="9" id="KW-1185">Reference proteome</keyword>
<feature type="transmembrane region" description="Helical" evidence="6">
    <location>
        <begin position="116"/>
        <end position="137"/>
    </location>
</feature>
<evidence type="ECO:0000256" key="3">
    <source>
        <dbReference type="ARBA" id="ARBA00022692"/>
    </source>
</evidence>
<reference evidence="8" key="2">
    <citation type="submission" date="2020-09" db="EMBL/GenBank/DDBJ databases">
        <authorList>
            <person name="Sun Q."/>
            <person name="Zhou Y."/>
        </authorList>
    </citation>
    <scope>NUCLEOTIDE SEQUENCE</scope>
    <source>
        <strain evidence="8">CGMCC 1.12827</strain>
    </source>
</reference>
<dbReference type="Proteomes" id="UP000621454">
    <property type="component" value="Unassembled WGS sequence"/>
</dbReference>
<dbReference type="InterPro" id="IPR020846">
    <property type="entry name" value="MFS_dom"/>
</dbReference>
<evidence type="ECO:0000313" key="8">
    <source>
        <dbReference type="EMBL" id="GGB34873.1"/>
    </source>
</evidence>
<feature type="transmembrane region" description="Helical" evidence="6">
    <location>
        <begin position="20"/>
        <end position="41"/>
    </location>
</feature>
<keyword evidence="3 6" id="KW-0812">Transmembrane</keyword>